<accession>A0AAN9LZT6</accession>
<dbReference type="Proteomes" id="UP001367508">
    <property type="component" value="Unassembled WGS sequence"/>
</dbReference>
<protein>
    <submittedName>
        <fullName evidence="2">Uncharacterized protein</fullName>
    </submittedName>
</protein>
<reference evidence="2 3" key="1">
    <citation type="submission" date="2024-01" db="EMBL/GenBank/DDBJ databases">
        <title>The genomes of 5 underutilized Papilionoideae crops provide insights into root nodulation and disease resistanc.</title>
        <authorList>
            <person name="Jiang F."/>
        </authorList>
    </citation>
    <scope>NUCLEOTIDE SEQUENCE [LARGE SCALE GENOMIC DNA]</scope>
    <source>
        <strain evidence="2">LVBAO_FW01</strain>
        <tissue evidence="2">Leaves</tissue>
    </source>
</reference>
<gene>
    <name evidence="2" type="ORF">VNO77_15655</name>
</gene>
<evidence type="ECO:0000313" key="2">
    <source>
        <dbReference type="EMBL" id="KAK7345149.1"/>
    </source>
</evidence>
<evidence type="ECO:0000313" key="3">
    <source>
        <dbReference type="Proteomes" id="UP001367508"/>
    </source>
</evidence>
<evidence type="ECO:0000256" key="1">
    <source>
        <dbReference type="SAM" id="SignalP"/>
    </source>
</evidence>
<keyword evidence="1" id="KW-0732">Signal</keyword>
<feature type="signal peptide" evidence="1">
    <location>
        <begin position="1"/>
        <end position="25"/>
    </location>
</feature>
<dbReference type="EMBL" id="JAYMYQ010000003">
    <property type="protein sequence ID" value="KAK7345149.1"/>
    <property type="molecule type" value="Genomic_DNA"/>
</dbReference>
<comment type="caution">
    <text evidence="2">The sequence shown here is derived from an EMBL/GenBank/DDBJ whole genome shotgun (WGS) entry which is preliminary data.</text>
</comment>
<organism evidence="2 3">
    <name type="scientific">Canavalia gladiata</name>
    <name type="common">Sword bean</name>
    <name type="synonym">Dolichos gladiatus</name>
    <dbReference type="NCBI Taxonomy" id="3824"/>
    <lineage>
        <taxon>Eukaryota</taxon>
        <taxon>Viridiplantae</taxon>
        <taxon>Streptophyta</taxon>
        <taxon>Embryophyta</taxon>
        <taxon>Tracheophyta</taxon>
        <taxon>Spermatophyta</taxon>
        <taxon>Magnoliopsida</taxon>
        <taxon>eudicotyledons</taxon>
        <taxon>Gunneridae</taxon>
        <taxon>Pentapetalae</taxon>
        <taxon>rosids</taxon>
        <taxon>fabids</taxon>
        <taxon>Fabales</taxon>
        <taxon>Fabaceae</taxon>
        <taxon>Papilionoideae</taxon>
        <taxon>50 kb inversion clade</taxon>
        <taxon>NPAAA clade</taxon>
        <taxon>indigoferoid/millettioid clade</taxon>
        <taxon>Phaseoleae</taxon>
        <taxon>Canavalia</taxon>
    </lineage>
</organism>
<name>A0AAN9LZT6_CANGL</name>
<feature type="chain" id="PRO_5042870605" evidence="1">
    <location>
        <begin position="26"/>
        <end position="213"/>
    </location>
</feature>
<keyword evidence="3" id="KW-1185">Reference proteome</keyword>
<proteinExistence type="predicted"/>
<sequence>MHLISLPPMPLLCLYSVCLLCHNTALNSPLVVRNNSIGLYSSAYNPLPFFEQENYNLSITNASLPTLSQAPVQRPFGFALLEFTNEPQSVTAARDDNRTIRELSIGENETYNPVSINKNTIQDHDSHTNIANLYAVTHLVAYLLTYRILIMLDQAIRGEDNFASRQPNSAFHLESNTVHEFIKCGLAKSCKITFPDHQENNSYALSRGFDVEL</sequence>
<dbReference type="AlphaFoldDB" id="A0AAN9LZT6"/>